<feature type="active site" description="O-(5'-phospho-DNA)-tyrosine intermediate" evidence="1">
    <location>
        <position position="36"/>
    </location>
</feature>
<organism evidence="3 4">
    <name type="scientific">Rosa chinensis</name>
    <name type="common">China rose</name>
    <dbReference type="NCBI Taxonomy" id="74649"/>
    <lineage>
        <taxon>Eukaryota</taxon>
        <taxon>Viridiplantae</taxon>
        <taxon>Streptophyta</taxon>
        <taxon>Embryophyta</taxon>
        <taxon>Tracheophyta</taxon>
        <taxon>Spermatophyta</taxon>
        <taxon>Magnoliopsida</taxon>
        <taxon>eudicotyledons</taxon>
        <taxon>Gunneridae</taxon>
        <taxon>Pentapetalae</taxon>
        <taxon>rosids</taxon>
        <taxon>fabids</taxon>
        <taxon>Rosales</taxon>
        <taxon>Rosaceae</taxon>
        <taxon>Rosoideae</taxon>
        <taxon>Rosoideae incertae sedis</taxon>
        <taxon>Rosa</taxon>
    </lineage>
</organism>
<evidence type="ECO:0000259" key="2">
    <source>
        <dbReference type="Pfam" id="PF04406"/>
    </source>
</evidence>
<protein>
    <submittedName>
        <fullName evidence="3">Putative DNA topoisomerase (ATP-hydrolyzing)</fullName>
        <ecNumber evidence="3">5.99.1.3</ecNumber>
    </submittedName>
</protein>
<keyword evidence="1" id="KW-0799">Topoisomerase</keyword>
<dbReference type="GO" id="GO:0003918">
    <property type="term" value="F:DNA topoisomerase type II (double strand cut, ATP-hydrolyzing) activity"/>
    <property type="evidence" value="ECO:0007669"/>
    <property type="project" value="UniProtKB-UniRule"/>
</dbReference>
<dbReference type="PRINTS" id="PR01550">
    <property type="entry name" value="TOP6AFAMILY"/>
</dbReference>
<proteinExistence type="inferred from homology"/>
<feature type="domain" description="Spo11/DNA topoisomerase VI subunit A N-terminal" evidence="2">
    <location>
        <begin position="14"/>
        <end position="68"/>
    </location>
</feature>
<evidence type="ECO:0000313" key="3">
    <source>
        <dbReference type="EMBL" id="PRQ47750.1"/>
    </source>
</evidence>
<comment type="catalytic activity">
    <reaction evidence="1">
        <text>ATP-dependent breakage, passage and rejoining of double-stranded DNA.</text>
        <dbReference type="EC" id="5.6.2.2"/>
    </reaction>
</comment>
<evidence type="ECO:0000313" key="4">
    <source>
        <dbReference type="Proteomes" id="UP000238479"/>
    </source>
</evidence>
<keyword evidence="1" id="KW-0238">DNA-binding</keyword>
<dbReference type="GO" id="GO:0003677">
    <property type="term" value="F:DNA binding"/>
    <property type="evidence" value="ECO:0007669"/>
    <property type="project" value="UniProtKB-UniRule"/>
</dbReference>
<dbReference type="GO" id="GO:0000706">
    <property type="term" value="P:meiotic DNA double-strand break processing"/>
    <property type="evidence" value="ECO:0007669"/>
    <property type="project" value="TreeGrafter"/>
</dbReference>
<dbReference type="Gramene" id="PRQ47750">
    <property type="protein sequence ID" value="PRQ47750"/>
    <property type="gene ID" value="RchiOBHm_Chr2g0103111"/>
</dbReference>
<dbReference type="EMBL" id="PDCK01000040">
    <property type="protein sequence ID" value="PRQ47750.1"/>
    <property type="molecule type" value="Genomic_DNA"/>
</dbReference>
<dbReference type="GO" id="GO:0005524">
    <property type="term" value="F:ATP binding"/>
    <property type="evidence" value="ECO:0007669"/>
    <property type="project" value="InterPro"/>
</dbReference>
<dbReference type="GO" id="GO:0000228">
    <property type="term" value="C:nuclear chromosome"/>
    <property type="evidence" value="ECO:0007669"/>
    <property type="project" value="TreeGrafter"/>
</dbReference>
<dbReference type="PROSITE" id="PS52041">
    <property type="entry name" value="TOPO_IIB"/>
    <property type="match status" value="1"/>
</dbReference>
<reference evidence="3 4" key="1">
    <citation type="journal article" date="2018" name="Nat. Genet.">
        <title>The Rosa genome provides new insights in the design of modern roses.</title>
        <authorList>
            <person name="Bendahmane M."/>
        </authorList>
    </citation>
    <scope>NUCLEOTIDE SEQUENCE [LARGE SCALE GENOMIC DNA]</scope>
    <source>
        <strain evidence="4">cv. Old Blush</strain>
    </source>
</reference>
<gene>
    <name evidence="3" type="ORF">RchiOBHm_Chr2g0103111</name>
</gene>
<dbReference type="Pfam" id="PF04406">
    <property type="entry name" value="TP6A_N"/>
    <property type="match status" value="1"/>
</dbReference>
<dbReference type="SUPFAM" id="SSF56726">
    <property type="entry name" value="DNA topoisomerase IV, alpha subunit"/>
    <property type="match status" value="1"/>
</dbReference>
<dbReference type="InterPro" id="IPR036078">
    <property type="entry name" value="Spo11/TopoVI_A_sf"/>
</dbReference>
<dbReference type="InterPro" id="IPR036388">
    <property type="entry name" value="WH-like_DNA-bd_sf"/>
</dbReference>
<evidence type="ECO:0000256" key="1">
    <source>
        <dbReference type="PROSITE-ProRule" id="PRU01385"/>
    </source>
</evidence>
<dbReference type="AlphaFoldDB" id="A0A2P6RMU2"/>
<keyword evidence="1 3" id="KW-0413">Isomerase</keyword>
<dbReference type="GO" id="GO:0042138">
    <property type="term" value="P:meiotic DNA double-strand break formation"/>
    <property type="evidence" value="ECO:0007669"/>
    <property type="project" value="TreeGrafter"/>
</dbReference>
<dbReference type="InterPro" id="IPR013049">
    <property type="entry name" value="Spo11/TopoVI_A_N"/>
</dbReference>
<dbReference type="EC" id="5.99.1.3" evidence="3"/>
<dbReference type="STRING" id="74649.A0A2P6RMU2"/>
<name>A0A2P6RMU2_ROSCH</name>
<accession>A0A2P6RMU2</accession>
<dbReference type="PANTHER" id="PTHR10848:SF3">
    <property type="entry name" value="MEIOTIC RECOMBINATION PROTEIN SPO11-1"/>
    <property type="match status" value="1"/>
</dbReference>
<keyword evidence="4" id="KW-1185">Reference proteome</keyword>
<dbReference type="GO" id="GO:0007131">
    <property type="term" value="P:reciprocal meiotic recombination"/>
    <property type="evidence" value="ECO:0007669"/>
    <property type="project" value="TreeGrafter"/>
</dbReference>
<sequence length="111" mass="12890">MYYRTFRKEDIILGFLHLILIFCNGHKRCTLRSLYYLDTKLFEQQTLSDSALDDICCIIGCSCSSLNVFASDRGYVGGVLTFRLDDHQFDCRRMGPYGQPIPPFIDDRLMM</sequence>
<dbReference type="Gene3D" id="1.10.10.10">
    <property type="entry name" value="Winged helix-like DNA-binding domain superfamily/Winged helix DNA-binding domain"/>
    <property type="match status" value="1"/>
</dbReference>
<dbReference type="Proteomes" id="UP000238479">
    <property type="component" value="Chromosome 2"/>
</dbReference>
<dbReference type="InterPro" id="IPR002815">
    <property type="entry name" value="Spo11/TopoVI_A"/>
</dbReference>
<dbReference type="PANTHER" id="PTHR10848">
    <property type="entry name" value="MEIOTIC RECOMBINATION PROTEIN SPO11"/>
    <property type="match status" value="1"/>
</dbReference>
<comment type="similarity">
    <text evidence="1">Belongs to the TOP6A family.</text>
</comment>
<comment type="caution">
    <text evidence="3">The sequence shown here is derived from an EMBL/GenBank/DDBJ whole genome shotgun (WGS) entry which is preliminary data.</text>
</comment>